<reference evidence="1 2" key="1">
    <citation type="journal article" date="2009" name="Nature">
        <title>The Sorghum bicolor genome and the diversification of grasses.</title>
        <authorList>
            <person name="Paterson A.H."/>
            <person name="Bowers J.E."/>
            <person name="Bruggmann R."/>
            <person name="Dubchak I."/>
            <person name="Grimwood J."/>
            <person name="Gundlach H."/>
            <person name="Haberer G."/>
            <person name="Hellsten U."/>
            <person name="Mitros T."/>
            <person name="Poliakov A."/>
            <person name="Schmutz J."/>
            <person name="Spannagl M."/>
            <person name="Tang H."/>
            <person name="Wang X."/>
            <person name="Wicker T."/>
            <person name="Bharti A.K."/>
            <person name="Chapman J."/>
            <person name="Feltus F.A."/>
            <person name="Gowik U."/>
            <person name="Grigoriev I.V."/>
            <person name="Lyons E."/>
            <person name="Maher C.A."/>
            <person name="Martis M."/>
            <person name="Narechania A."/>
            <person name="Otillar R.P."/>
            <person name="Penning B.W."/>
            <person name="Salamov A.A."/>
            <person name="Wang Y."/>
            <person name="Zhang L."/>
            <person name="Carpita N.C."/>
            <person name="Freeling M."/>
            <person name="Gingle A.R."/>
            <person name="Hash C.T."/>
            <person name="Keller B."/>
            <person name="Klein P."/>
            <person name="Kresovich S."/>
            <person name="McCann M.C."/>
            <person name="Ming R."/>
            <person name="Peterson D.G."/>
            <person name="Mehboob-ur-Rahman"/>
            <person name="Ware D."/>
            <person name="Westhoff P."/>
            <person name="Mayer K.F."/>
            <person name="Messing J."/>
            <person name="Rokhsar D.S."/>
        </authorList>
    </citation>
    <scope>NUCLEOTIDE SEQUENCE [LARGE SCALE GENOMIC DNA]</scope>
    <source>
        <strain evidence="2">cv. BTx623</strain>
    </source>
</reference>
<proteinExistence type="predicted"/>
<dbReference type="EMBL" id="CM000761">
    <property type="protein sequence ID" value="OQU88312.1"/>
    <property type="molecule type" value="Genomic_DNA"/>
</dbReference>
<dbReference type="OMA" id="GRALECH"/>
<accession>A0A1W0W1S1</accession>
<keyword evidence="2" id="KW-1185">Reference proteome</keyword>
<name>A0A1W0W1S1_SORBI</name>
<evidence type="ECO:0000313" key="1">
    <source>
        <dbReference type="EMBL" id="OQU88312.1"/>
    </source>
</evidence>
<protein>
    <submittedName>
        <fullName evidence="1">Uncharacterized protein</fullName>
    </submittedName>
</protein>
<dbReference type="InParanoid" id="A0A1W0W1S1"/>
<sequence length="413" mass="43875">MRAVGSLVRVPRHLHLRRRRRRVPPNYLRLAHHRVVHADSGPLGQQGPAHVHRRRLPRIPHALLEREPEHGHLLAGHRAEHGRHQAAHEPALLVLVHGHHLPPVLRRLVQAVTLAVVRQAQHVSPEARPAEPDAGVQEPPAAAPDAAVAADGARDVRDVGARGLAQRGERVHRRHSLRQERARRELGELRGLEPRGDDPILGDPVRVHVHQRAHGAHVGVPAADDHAVGAQQVPHGGALGEELRVGEDLERAVSGMRMQDPLHGLGGPDGDGGLLDDDLARAGAGRGGDHARRALPVGEVGRPAGAEAARLGGRVDGHEDDVGVGDMAVHVGAEGEVAAAAGPDDGVQARFQHREAVAVPGVDARPGDVHDGDLDGRALECHHGHGRAADVAGTNAADLHHGRLRIGSSKKMT</sequence>
<dbReference type="Proteomes" id="UP000000768">
    <property type="component" value="Chromosome 2"/>
</dbReference>
<dbReference type="FunCoup" id="A0A1W0W1S1">
    <property type="interactions" value="345"/>
</dbReference>
<organism evidence="1 2">
    <name type="scientific">Sorghum bicolor</name>
    <name type="common">Sorghum</name>
    <name type="synonym">Sorghum vulgare</name>
    <dbReference type="NCBI Taxonomy" id="4558"/>
    <lineage>
        <taxon>Eukaryota</taxon>
        <taxon>Viridiplantae</taxon>
        <taxon>Streptophyta</taxon>
        <taxon>Embryophyta</taxon>
        <taxon>Tracheophyta</taxon>
        <taxon>Spermatophyta</taxon>
        <taxon>Magnoliopsida</taxon>
        <taxon>Liliopsida</taxon>
        <taxon>Poales</taxon>
        <taxon>Poaceae</taxon>
        <taxon>PACMAD clade</taxon>
        <taxon>Panicoideae</taxon>
        <taxon>Andropogonodae</taxon>
        <taxon>Andropogoneae</taxon>
        <taxon>Sorghinae</taxon>
        <taxon>Sorghum</taxon>
    </lineage>
</organism>
<gene>
    <name evidence="1" type="ORF">SORBI_3002G008701</name>
</gene>
<reference evidence="2" key="2">
    <citation type="journal article" date="2018" name="Plant J.">
        <title>The Sorghum bicolor reference genome: improved assembly, gene annotations, a transcriptome atlas, and signatures of genome organization.</title>
        <authorList>
            <person name="McCormick R.F."/>
            <person name="Truong S.K."/>
            <person name="Sreedasyam A."/>
            <person name="Jenkins J."/>
            <person name="Shu S."/>
            <person name="Sims D."/>
            <person name="Kennedy M."/>
            <person name="Amirebrahimi M."/>
            <person name="Weers B.D."/>
            <person name="McKinley B."/>
            <person name="Mattison A."/>
            <person name="Morishige D.T."/>
            <person name="Grimwood J."/>
            <person name="Schmutz J."/>
            <person name="Mullet J.E."/>
        </authorList>
    </citation>
    <scope>NUCLEOTIDE SEQUENCE [LARGE SCALE GENOMIC DNA]</scope>
    <source>
        <strain evidence="2">cv. BTx623</strain>
    </source>
</reference>
<dbReference type="Gramene" id="OQU88312">
    <property type="protein sequence ID" value="OQU88312"/>
    <property type="gene ID" value="SORBI_3002G008701"/>
</dbReference>
<dbReference type="AlphaFoldDB" id="A0A1W0W1S1"/>
<evidence type="ECO:0000313" key="2">
    <source>
        <dbReference type="Proteomes" id="UP000000768"/>
    </source>
</evidence>